<accession>A0ABQ9XFN2</accession>
<sequence>MTRESFGRLYRAYCDEIPDNESKYLRGLFESRFLNMPVCWYGYVEEKTDYHAVFLMDFGDPHDQPGVLVTLPQGPEDPQGFVVGNFCYFGGILTGFSSNMCQNHSEYSVTLESNIDATYPLNPIDQNFTFKQYVEYFGTLDSSPFQSKYEKYWKETPIDVIGRFQSGFDPEERFHRYHQSGEIQRYITENRRLEIIVVPYSRDGSLHTFNLIQIVPPRFPVPISMRGSI</sequence>
<protein>
    <submittedName>
        <fullName evidence="1">Uncharacterized protein</fullName>
    </submittedName>
</protein>
<name>A0ABQ9XFN2_9EUKA</name>
<organism evidence="1 2">
    <name type="scientific">Blattamonas nauphoetae</name>
    <dbReference type="NCBI Taxonomy" id="2049346"/>
    <lineage>
        <taxon>Eukaryota</taxon>
        <taxon>Metamonada</taxon>
        <taxon>Preaxostyla</taxon>
        <taxon>Oxymonadida</taxon>
        <taxon>Blattamonas</taxon>
    </lineage>
</organism>
<evidence type="ECO:0000313" key="1">
    <source>
        <dbReference type="EMBL" id="KAK2950147.1"/>
    </source>
</evidence>
<dbReference type="EMBL" id="JARBJD010000142">
    <property type="protein sequence ID" value="KAK2950147.1"/>
    <property type="molecule type" value="Genomic_DNA"/>
</dbReference>
<reference evidence="1 2" key="1">
    <citation type="journal article" date="2022" name="bioRxiv">
        <title>Genomics of Preaxostyla Flagellates Illuminates Evolutionary Transitions and the Path Towards Mitochondrial Loss.</title>
        <authorList>
            <person name="Novak L.V.F."/>
            <person name="Treitli S.C."/>
            <person name="Pyrih J."/>
            <person name="Halakuc P."/>
            <person name="Pipaliya S.V."/>
            <person name="Vacek V."/>
            <person name="Brzon O."/>
            <person name="Soukal P."/>
            <person name="Eme L."/>
            <person name="Dacks J.B."/>
            <person name="Karnkowska A."/>
            <person name="Elias M."/>
            <person name="Hampl V."/>
        </authorList>
    </citation>
    <scope>NUCLEOTIDE SEQUENCE [LARGE SCALE GENOMIC DNA]</scope>
    <source>
        <strain evidence="1">NAU3</strain>
        <tissue evidence="1">Gut</tissue>
    </source>
</reference>
<dbReference type="Proteomes" id="UP001281761">
    <property type="component" value="Unassembled WGS sequence"/>
</dbReference>
<gene>
    <name evidence="1" type="ORF">BLNAU_14949</name>
</gene>
<comment type="caution">
    <text evidence="1">The sequence shown here is derived from an EMBL/GenBank/DDBJ whole genome shotgun (WGS) entry which is preliminary data.</text>
</comment>
<keyword evidence="2" id="KW-1185">Reference proteome</keyword>
<evidence type="ECO:0000313" key="2">
    <source>
        <dbReference type="Proteomes" id="UP001281761"/>
    </source>
</evidence>
<proteinExistence type="predicted"/>